<dbReference type="InterPro" id="IPR007138">
    <property type="entry name" value="ABM_dom"/>
</dbReference>
<dbReference type="Proteomes" id="UP000029864">
    <property type="component" value="Unassembled WGS sequence"/>
</dbReference>
<accession>A0A099IZL5</accession>
<evidence type="ECO:0000313" key="5">
    <source>
        <dbReference type="Proteomes" id="UP000561726"/>
    </source>
</evidence>
<reference evidence="2 4" key="1">
    <citation type="submission" date="2014-08" db="EMBL/GenBank/DDBJ databases">
        <authorList>
            <person name="Sisinthy S."/>
        </authorList>
    </citation>
    <scope>NUCLEOTIDE SEQUENCE [LARGE SCALE GENOMIC DNA]</scope>
    <source>
        <strain evidence="2 4">RuG17</strain>
    </source>
</reference>
<proteinExistence type="predicted"/>
<evidence type="ECO:0000313" key="4">
    <source>
        <dbReference type="Proteomes" id="UP000029864"/>
    </source>
</evidence>
<dbReference type="Gene3D" id="3.30.70.100">
    <property type="match status" value="1"/>
</dbReference>
<dbReference type="EMBL" id="JACHBQ010000001">
    <property type="protein sequence ID" value="MBB5640153.1"/>
    <property type="molecule type" value="Genomic_DNA"/>
</dbReference>
<dbReference type="GO" id="GO:0004497">
    <property type="term" value="F:monooxygenase activity"/>
    <property type="evidence" value="ECO:0007669"/>
    <property type="project" value="UniProtKB-KW"/>
</dbReference>
<dbReference type="RefSeq" id="WP_035841025.1">
    <property type="nucleotide sequence ID" value="NZ_JACHBQ010000001.1"/>
</dbReference>
<dbReference type="eggNOG" id="COG1359">
    <property type="taxonomic scope" value="Bacteria"/>
</dbReference>
<keyword evidence="2" id="KW-0560">Oxidoreductase</keyword>
<dbReference type="Proteomes" id="UP000561726">
    <property type="component" value="Unassembled WGS sequence"/>
</dbReference>
<dbReference type="PANTHER" id="PTHR33336">
    <property type="entry name" value="QUINOL MONOOXYGENASE YGIN-RELATED"/>
    <property type="match status" value="1"/>
</dbReference>
<dbReference type="EMBL" id="JPXF01000188">
    <property type="protein sequence ID" value="KGJ71599.1"/>
    <property type="molecule type" value="Genomic_DNA"/>
</dbReference>
<sequence>MIFIVVKFTVKPDWSDRWIDLTRSFTEATRQESGNLWFDWSQSVENPHEFVLIEAFKDDAAESHVTSAHFAAAMATMPQALVKTPEIISERIAADGWGLMGEMTVS</sequence>
<organism evidence="2 4">
    <name type="scientific">Cryobacterium roopkundense</name>
    <dbReference type="NCBI Taxonomy" id="1001240"/>
    <lineage>
        <taxon>Bacteria</taxon>
        <taxon>Bacillati</taxon>
        <taxon>Actinomycetota</taxon>
        <taxon>Actinomycetes</taxon>
        <taxon>Micrococcales</taxon>
        <taxon>Microbacteriaceae</taxon>
        <taxon>Cryobacterium</taxon>
    </lineage>
</organism>
<dbReference type="InterPro" id="IPR050744">
    <property type="entry name" value="AI-2_Isomerase_LsrG"/>
</dbReference>
<evidence type="ECO:0000313" key="2">
    <source>
        <dbReference type="EMBL" id="KGJ71599.1"/>
    </source>
</evidence>
<dbReference type="AlphaFoldDB" id="A0A099IZL5"/>
<dbReference type="SUPFAM" id="SSF54909">
    <property type="entry name" value="Dimeric alpha+beta barrel"/>
    <property type="match status" value="1"/>
</dbReference>
<keyword evidence="2" id="KW-0503">Monooxygenase</keyword>
<keyword evidence="4" id="KW-1185">Reference proteome</keyword>
<dbReference type="Pfam" id="PF03992">
    <property type="entry name" value="ABM"/>
    <property type="match status" value="1"/>
</dbReference>
<dbReference type="OrthoDB" id="8452260at2"/>
<evidence type="ECO:0000313" key="3">
    <source>
        <dbReference type="EMBL" id="MBB5640153.1"/>
    </source>
</evidence>
<comment type="caution">
    <text evidence="2">The sequence shown here is derived from an EMBL/GenBank/DDBJ whole genome shotgun (WGS) entry which is preliminary data.</text>
</comment>
<evidence type="ECO:0000259" key="1">
    <source>
        <dbReference type="Pfam" id="PF03992"/>
    </source>
</evidence>
<protein>
    <submittedName>
        <fullName evidence="2">Antibiotic biosynthesis monooxygenase</fullName>
    </submittedName>
    <submittedName>
        <fullName evidence="3">Quinol monooxygenase YgiN</fullName>
    </submittedName>
</protein>
<dbReference type="PANTHER" id="PTHR33336:SF3">
    <property type="entry name" value="ABM DOMAIN-CONTAINING PROTEIN"/>
    <property type="match status" value="1"/>
</dbReference>
<gene>
    <name evidence="3" type="ORF">BJ997_000701</name>
    <name evidence="2" type="ORF">GY21_21110</name>
</gene>
<reference evidence="3 5" key="2">
    <citation type="submission" date="2020-08" db="EMBL/GenBank/DDBJ databases">
        <title>Sequencing the genomes of 1000 actinobacteria strains.</title>
        <authorList>
            <person name="Klenk H.-P."/>
        </authorList>
    </citation>
    <scope>NUCLEOTIDE SEQUENCE [LARGE SCALE GENOMIC DNA]</scope>
    <source>
        <strain evidence="3 5">DSM 21065</strain>
    </source>
</reference>
<name>A0A099IZL5_9MICO</name>
<feature type="domain" description="ABM" evidence="1">
    <location>
        <begin position="1"/>
        <end position="75"/>
    </location>
</feature>
<dbReference type="InterPro" id="IPR011008">
    <property type="entry name" value="Dimeric_a/b-barrel"/>
</dbReference>